<accession>A0A9P7FSN7</accession>
<name>A0A9P7FSN7_9AGAR</name>
<reference evidence="1" key="2">
    <citation type="submission" date="2021-10" db="EMBL/GenBank/DDBJ databases">
        <title>Phylogenomics reveals ancestral predisposition of the termite-cultivated fungus Termitomyces towards a domesticated lifestyle.</title>
        <authorList>
            <person name="Auxier B."/>
            <person name="Grum-Grzhimaylo A."/>
            <person name="Cardenas M.E."/>
            <person name="Lodge J.D."/>
            <person name="Laessoe T."/>
            <person name="Pedersen O."/>
            <person name="Smith M.E."/>
            <person name="Kuyper T.W."/>
            <person name="Franco-Molano E.A."/>
            <person name="Baroni T.J."/>
            <person name="Aanen D.K."/>
        </authorList>
    </citation>
    <scope>NUCLEOTIDE SEQUENCE</scope>
    <source>
        <strain evidence="1">D49</strain>
    </source>
</reference>
<dbReference type="EMBL" id="JABCKI010006326">
    <property type="protein sequence ID" value="KAG5634645.1"/>
    <property type="molecule type" value="Genomic_DNA"/>
</dbReference>
<gene>
    <name evidence="1" type="ORF">H0H81_001279</name>
</gene>
<dbReference type="Proteomes" id="UP000717328">
    <property type="component" value="Unassembled WGS sequence"/>
</dbReference>
<protein>
    <submittedName>
        <fullName evidence="1">Uncharacterized protein</fullName>
    </submittedName>
</protein>
<dbReference type="AlphaFoldDB" id="A0A9P7FSN7"/>
<reference evidence="1" key="1">
    <citation type="submission" date="2021-02" db="EMBL/GenBank/DDBJ databases">
        <authorList>
            <person name="Nieuwenhuis M."/>
            <person name="Van De Peppel L.J.J."/>
        </authorList>
    </citation>
    <scope>NUCLEOTIDE SEQUENCE</scope>
    <source>
        <strain evidence="1">D49</strain>
    </source>
</reference>
<dbReference type="OrthoDB" id="2990096at2759"/>
<organism evidence="1 2">
    <name type="scientific">Sphagnurus paluster</name>
    <dbReference type="NCBI Taxonomy" id="117069"/>
    <lineage>
        <taxon>Eukaryota</taxon>
        <taxon>Fungi</taxon>
        <taxon>Dikarya</taxon>
        <taxon>Basidiomycota</taxon>
        <taxon>Agaricomycotina</taxon>
        <taxon>Agaricomycetes</taxon>
        <taxon>Agaricomycetidae</taxon>
        <taxon>Agaricales</taxon>
        <taxon>Tricholomatineae</taxon>
        <taxon>Lyophyllaceae</taxon>
        <taxon>Sphagnurus</taxon>
    </lineage>
</organism>
<keyword evidence="2" id="KW-1185">Reference proteome</keyword>
<evidence type="ECO:0000313" key="1">
    <source>
        <dbReference type="EMBL" id="KAG5634645.1"/>
    </source>
</evidence>
<proteinExistence type="predicted"/>
<sequence length="232" mass="25732">MDRPHVRKVLANASNSDLEDYKKWLKLDPAVSNHDFFRAENRTSWVNAWIDWPVRIQILGPLREYIVISDDSNGGSHKPINPNPKKCAGKVSSDVCPAKRVPPAIIEILSDSEDDKSKVKVLPQPVTVSNHTTTGTVRPASKIAITRKVKVDAVVHLAEVPARWPIPEINTTTAFIVDFGKNVPMASDVTVTGKSKGLDGLIKLEILQLDLWDEVQKEGACMQRNSNLETLK</sequence>
<comment type="caution">
    <text evidence="1">The sequence shown here is derived from an EMBL/GenBank/DDBJ whole genome shotgun (WGS) entry which is preliminary data.</text>
</comment>
<evidence type="ECO:0000313" key="2">
    <source>
        <dbReference type="Proteomes" id="UP000717328"/>
    </source>
</evidence>